<accession>A0A6T5NUG8</accession>
<feature type="transmembrane region" description="Helical" evidence="1">
    <location>
        <begin position="89"/>
        <end position="111"/>
    </location>
</feature>
<gene>
    <name evidence="2" type="ORF">HAKA00212_LOCUS11016</name>
</gene>
<organism evidence="2">
    <name type="scientific">Heterosigma akashiwo</name>
    <name type="common">Chromophytic alga</name>
    <name type="synonym">Heterosigma carterae</name>
    <dbReference type="NCBI Taxonomy" id="2829"/>
    <lineage>
        <taxon>Eukaryota</taxon>
        <taxon>Sar</taxon>
        <taxon>Stramenopiles</taxon>
        <taxon>Ochrophyta</taxon>
        <taxon>Raphidophyceae</taxon>
        <taxon>Chattonellales</taxon>
        <taxon>Chattonellaceae</taxon>
        <taxon>Heterosigma</taxon>
    </lineage>
</organism>
<evidence type="ECO:0000256" key="1">
    <source>
        <dbReference type="SAM" id="Phobius"/>
    </source>
</evidence>
<feature type="transmembrane region" description="Helical" evidence="1">
    <location>
        <begin position="50"/>
        <end position="69"/>
    </location>
</feature>
<sequence length="135" mass="14508">MTILLQTAEVVEAEPTRVLGVGIGVFLIAFFFALALLLSVVGAALGKKGIFFGIGTGIFLLVCAILFGADRGSQYVIVEETVQDYSALFYPRVVFAAILGAGALMAAAPAVQMLTEQVHTEVMDDLETRRKRHFL</sequence>
<name>A0A6T5NUG8_HETAK</name>
<feature type="transmembrane region" description="Helical" evidence="1">
    <location>
        <begin position="18"/>
        <end position="38"/>
    </location>
</feature>
<keyword evidence="1" id="KW-1133">Transmembrane helix</keyword>
<dbReference type="EMBL" id="HBIU01023685">
    <property type="protein sequence ID" value="CAE0632311.1"/>
    <property type="molecule type" value="Transcribed_RNA"/>
</dbReference>
<protein>
    <submittedName>
        <fullName evidence="2">Uncharacterized protein</fullName>
    </submittedName>
</protein>
<dbReference type="AlphaFoldDB" id="A0A6T5NUG8"/>
<keyword evidence="1" id="KW-0812">Transmembrane</keyword>
<evidence type="ECO:0000313" key="2">
    <source>
        <dbReference type="EMBL" id="CAE0632311.1"/>
    </source>
</evidence>
<keyword evidence="1" id="KW-0472">Membrane</keyword>
<reference evidence="2" key="1">
    <citation type="submission" date="2021-01" db="EMBL/GenBank/DDBJ databases">
        <authorList>
            <person name="Corre E."/>
            <person name="Pelletier E."/>
            <person name="Niang G."/>
            <person name="Scheremetjew M."/>
            <person name="Finn R."/>
            <person name="Kale V."/>
            <person name="Holt S."/>
            <person name="Cochrane G."/>
            <person name="Meng A."/>
            <person name="Brown T."/>
            <person name="Cohen L."/>
        </authorList>
    </citation>
    <scope>NUCLEOTIDE SEQUENCE</scope>
    <source>
        <strain evidence="2">CCMP3107</strain>
    </source>
</reference>
<proteinExistence type="predicted"/>